<dbReference type="AlphaFoldDB" id="A0AA39Q4M0"/>
<keyword evidence="3" id="KW-1185">Reference proteome</keyword>
<evidence type="ECO:0000313" key="2">
    <source>
        <dbReference type="EMBL" id="KAK0496157.1"/>
    </source>
</evidence>
<organism evidence="2 3">
    <name type="scientific">Armillaria luteobubalina</name>
    <dbReference type="NCBI Taxonomy" id="153913"/>
    <lineage>
        <taxon>Eukaryota</taxon>
        <taxon>Fungi</taxon>
        <taxon>Dikarya</taxon>
        <taxon>Basidiomycota</taxon>
        <taxon>Agaricomycotina</taxon>
        <taxon>Agaricomycetes</taxon>
        <taxon>Agaricomycetidae</taxon>
        <taxon>Agaricales</taxon>
        <taxon>Marasmiineae</taxon>
        <taxon>Physalacriaceae</taxon>
        <taxon>Armillaria</taxon>
    </lineage>
</organism>
<evidence type="ECO:0000256" key="1">
    <source>
        <dbReference type="SAM" id="SignalP"/>
    </source>
</evidence>
<dbReference type="Proteomes" id="UP001175228">
    <property type="component" value="Unassembled WGS sequence"/>
</dbReference>
<proteinExistence type="predicted"/>
<protein>
    <submittedName>
        <fullName evidence="2">Uncharacterized protein</fullName>
    </submittedName>
</protein>
<keyword evidence="1" id="KW-0732">Signal</keyword>
<feature type="chain" id="PRO_5041421280" evidence="1">
    <location>
        <begin position="17"/>
        <end position="322"/>
    </location>
</feature>
<reference evidence="2" key="1">
    <citation type="submission" date="2023-06" db="EMBL/GenBank/DDBJ databases">
        <authorList>
            <consortium name="Lawrence Berkeley National Laboratory"/>
            <person name="Ahrendt S."/>
            <person name="Sahu N."/>
            <person name="Indic B."/>
            <person name="Wong-Bajracharya J."/>
            <person name="Merenyi Z."/>
            <person name="Ke H.-M."/>
            <person name="Monk M."/>
            <person name="Kocsube S."/>
            <person name="Drula E."/>
            <person name="Lipzen A."/>
            <person name="Balint B."/>
            <person name="Henrissat B."/>
            <person name="Andreopoulos B."/>
            <person name="Martin F.M."/>
            <person name="Harder C.B."/>
            <person name="Rigling D."/>
            <person name="Ford K.L."/>
            <person name="Foster G.D."/>
            <person name="Pangilinan J."/>
            <person name="Papanicolaou A."/>
            <person name="Barry K."/>
            <person name="LaButti K."/>
            <person name="Viragh M."/>
            <person name="Koriabine M."/>
            <person name="Yan M."/>
            <person name="Riley R."/>
            <person name="Champramary S."/>
            <person name="Plett K.L."/>
            <person name="Tsai I.J."/>
            <person name="Slot J."/>
            <person name="Sipos G."/>
            <person name="Plett J."/>
            <person name="Nagy L.G."/>
            <person name="Grigoriev I.V."/>
        </authorList>
    </citation>
    <scope>NUCLEOTIDE SEQUENCE</scope>
    <source>
        <strain evidence="2">HWK02</strain>
    </source>
</reference>
<name>A0AA39Q4M0_9AGAR</name>
<accession>A0AA39Q4M0</accession>
<evidence type="ECO:0000313" key="3">
    <source>
        <dbReference type="Proteomes" id="UP001175228"/>
    </source>
</evidence>
<comment type="caution">
    <text evidence="2">The sequence shown here is derived from an EMBL/GenBank/DDBJ whole genome shotgun (WGS) entry which is preliminary data.</text>
</comment>
<gene>
    <name evidence="2" type="ORF">EDD18DRAFT_1169064</name>
</gene>
<sequence length="322" mass="37363">MTILFLLSIAAEGSRADSSHYDSHHMCYAEYAGKWSQNTPRTHIHGFSPPFVLVGQKSSAVCSCPVQCSQLVDILPSVQVRLGALCTAQSYLGVLFSWNMALSYDPAQCFEGEFINLDMPQNPGRRTNEYLEDSMFFDMFFEDPPPSESAFVKNFVSFGSGSLYHPYTDIFTLEVAIIGVLRIPGLYRYAIRLHYTREQRLWLASQDLQFEGAVLDCRVNLFFEHLYEQWFCTWPPDDTVPTENDPDRKRADKEQQKIEIFTLYIMVLHHRWIELSSPPEGWMTRMVYAKLDELEDMITEKYMEVQHYFTPLLEPAGIRLRR</sequence>
<dbReference type="EMBL" id="JAUEPU010000016">
    <property type="protein sequence ID" value="KAK0496157.1"/>
    <property type="molecule type" value="Genomic_DNA"/>
</dbReference>
<feature type="signal peptide" evidence="1">
    <location>
        <begin position="1"/>
        <end position="16"/>
    </location>
</feature>